<keyword evidence="6" id="KW-0862">Zinc</keyword>
<accession>A0A7M7G2G5</accession>
<dbReference type="KEGG" id="ame:725688"/>
<dbReference type="InterPro" id="IPR006629">
    <property type="entry name" value="LITAF"/>
</dbReference>
<feature type="domain" description="LITAF" evidence="9">
    <location>
        <begin position="36"/>
        <end position="119"/>
    </location>
</feature>
<evidence type="ECO:0000256" key="4">
    <source>
        <dbReference type="ARBA" id="ARBA00005975"/>
    </source>
</evidence>
<protein>
    <submittedName>
        <fullName evidence="12">Lipopolysaccharide-induced tumor necrosis factor-alpha factor homolog isoform X1</fullName>
    </submittedName>
</protein>
<evidence type="ECO:0000313" key="10">
    <source>
        <dbReference type="EnsemblMetazoa" id="XP_001121505"/>
    </source>
</evidence>
<dbReference type="GO" id="GO:0005765">
    <property type="term" value="C:lysosomal membrane"/>
    <property type="evidence" value="ECO:0007669"/>
    <property type="project" value="UniProtKB-SubCell"/>
</dbReference>
<dbReference type="PROSITE" id="PS51837">
    <property type="entry name" value="LITAF"/>
    <property type="match status" value="1"/>
</dbReference>
<gene>
    <name evidence="12" type="primary">LOC725688</name>
</gene>
<feature type="region of interest" description="Disordered" evidence="8">
    <location>
        <begin position="1"/>
        <end position="35"/>
    </location>
</feature>
<evidence type="ECO:0000256" key="7">
    <source>
        <dbReference type="ARBA" id="ARBA00023136"/>
    </source>
</evidence>
<dbReference type="OrthoDB" id="5599753at2759"/>
<accession>A0A8B6XEW8</accession>
<evidence type="ECO:0000259" key="9">
    <source>
        <dbReference type="PROSITE" id="PS51837"/>
    </source>
</evidence>
<dbReference type="SMART" id="SM00714">
    <property type="entry name" value="LITAF"/>
    <property type="match status" value="1"/>
</dbReference>
<evidence type="ECO:0000256" key="1">
    <source>
        <dbReference type="ARBA" id="ARBA00004414"/>
    </source>
</evidence>
<dbReference type="RefSeq" id="XP_001121505.2">
    <property type="nucleotide sequence ID" value="XM_001121505.5"/>
</dbReference>
<evidence type="ECO:0000256" key="3">
    <source>
        <dbReference type="ARBA" id="ARBA00004630"/>
    </source>
</evidence>
<keyword evidence="7" id="KW-0472">Membrane</keyword>
<evidence type="ECO:0000256" key="5">
    <source>
        <dbReference type="ARBA" id="ARBA00022723"/>
    </source>
</evidence>
<keyword evidence="11" id="KW-1185">Reference proteome</keyword>
<feature type="compositionally biased region" description="Pro residues" evidence="8">
    <location>
        <begin position="1"/>
        <end position="33"/>
    </location>
</feature>
<comment type="similarity">
    <text evidence="4">Belongs to the CDIP1/LITAF family.</text>
</comment>
<reference evidence="10" key="1">
    <citation type="submission" date="2021-01" db="UniProtKB">
        <authorList>
            <consortium name="EnsemblMetazoa"/>
        </authorList>
    </citation>
    <scope>IDENTIFICATION</scope>
    <source>
        <strain evidence="10">DH4</strain>
    </source>
</reference>
<sequence length="119" mass="13119">MEKGIPSPPPPPGFIPPMPPPPYGESFPQPQPQPQQQHVIVIGNTQFGSESQHLTCPYCHALINTRVETESNMKTHLFALLLCAFGFWCCVPCPYCIDSCLSKKHYCPACNAYLGEASN</sequence>
<proteinExistence type="inferred from homology"/>
<dbReference type="GO" id="GO:0031902">
    <property type="term" value="C:late endosome membrane"/>
    <property type="evidence" value="ECO:0007669"/>
    <property type="project" value="UniProtKB-SubCell"/>
</dbReference>
<name>A0A7M7G2G5_APIME</name>
<evidence type="ECO:0000256" key="8">
    <source>
        <dbReference type="SAM" id="MobiDB-lite"/>
    </source>
</evidence>
<reference evidence="12" key="2">
    <citation type="submission" date="2025-04" db="UniProtKB">
        <authorList>
            <consortium name="RefSeq"/>
        </authorList>
    </citation>
    <scope>IDENTIFICATION</scope>
    <source>
        <strain evidence="12">DH4</strain>
        <tissue evidence="12">Whole body</tissue>
    </source>
</reference>
<dbReference type="Pfam" id="PF10601">
    <property type="entry name" value="zf-LITAF-like"/>
    <property type="match status" value="1"/>
</dbReference>
<dbReference type="PANTHER" id="PTHR23292:SF14">
    <property type="entry name" value="FI16615P1-RELATED"/>
    <property type="match status" value="1"/>
</dbReference>
<evidence type="ECO:0000313" key="12">
    <source>
        <dbReference type="RefSeq" id="XP_001121505.2"/>
    </source>
</evidence>
<dbReference type="GO" id="GO:0008270">
    <property type="term" value="F:zinc ion binding"/>
    <property type="evidence" value="ECO:0007669"/>
    <property type="project" value="TreeGrafter"/>
</dbReference>
<dbReference type="GeneID" id="725688"/>
<comment type="subcellular location">
    <subcellularLocation>
        <location evidence="2">Endosome membrane</location>
        <topology evidence="2">Peripheral membrane protein</topology>
    </subcellularLocation>
    <subcellularLocation>
        <location evidence="1">Late endosome membrane</location>
    </subcellularLocation>
    <subcellularLocation>
        <location evidence="3">Lysosome membrane</location>
        <topology evidence="3">Peripheral membrane protein</topology>
        <orientation evidence="3">Cytoplasmic side</orientation>
    </subcellularLocation>
</comment>
<dbReference type="AlphaFoldDB" id="A0A7M7G2G5"/>
<dbReference type="EnsemblMetazoa" id="XM_001121505">
    <property type="protein sequence ID" value="XP_001121505"/>
    <property type="gene ID" value="LOC725688"/>
</dbReference>
<dbReference type="Proteomes" id="UP000005203">
    <property type="component" value="Linkage group LG11"/>
</dbReference>
<evidence type="ECO:0000313" key="11">
    <source>
        <dbReference type="Proteomes" id="UP000005203"/>
    </source>
</evidence>
<dbReference type="InterPro" id="IPR037519">
    <property type="entry name" value="LITAF_fam"/>
</dbReference>
<organism evidence="10">
    <name type="scientific">Apis mellifera</name>
    <name type="common">Honeybee</name>
    <dbReference type="NCBI Taxonomy" id="7460"/>
    <lineage>
        <taxon>Eukaryota</taxon>
        <taxon>Metazoa</taxon>
        <taxon>Ecdysozoa</taxon>
        <taxon>Arthropoda</taxon>
        <taxon>Hexapoda</taxon>
        <taxon>Insecta</taxon>
        <taxon>Pterygota</taxon>
        <taxon>Neoptera</taxon>
        <taxon>Endopterygota</taxon>
        <taxon>Hymenoptera</taxon>
        <taxon>Apocrita</taxon>
        <taxon>Aculeata</taxon>
        <taxon>Apoidea</taxon>
        <taxon>Anthophila</taxon>
        <taxon>Apidae</taxon>
        <taxon>Apis</taxon>
    </lineage>
</organism>
<evidence type="ECO:0000256" key="6">
    <source>
        <dbReference type="ARBA" id="ARBA00022833"/>
    </source>
</evidence>
<keyword evidence="5" id="KW-0479">Metal-binding</keyword>
<evidence type="ECO:0000256" key="2">
    <source>
        <dbReference type="ARBA" id="ARBA00004481"/>
    </source>
</evidence>
<dbReference type="PANTHER" id="PTHR23292">
    <property type="entry name" value="LIPOPOLYSACCHARIDE-INDUCED TUMOR NECROSIS FACTOR-ALPHA FACTOR"/>
    <property type="match status" value="1"/>
</dbReference>